<dbReference type="InterPro" id="IPR014746">
    <property type="entry name" value="Gln_synth/guanido_kin_cat_dom"/>
</dbReference>
<comment type="similarity">
    <text evidence="4">Belongs to the glutamate--cysteine ligase type 2 family. YbdK subfamily.</text>
</comment>
<dbReference type="RefSeq" id="WP_231011056.1">
    <property type="nucleotide sequence ID" value="NZ_BAAAEW010000042.1"/>
</dbReference>
<keyword evidence="6" id="KW-1185">Reference proteome</keyword>
<evidence type="ECO:0000256" key="4">
    <source>
        <dbReference type="HAMAP-Rule" id="MF_01609"/>
    </source>
</evidence>
<evidence type="ECO:0000256" key="3">
    <source>
        <dbReference type="ARBA" id="ARBA00022840"/>
    </source>
</evidence>
<evidence type="ECO:0000256" key="1">
    <source>
        <dbReference type="ARBA" id="ARBA00022598"/>
    </source>
</evidence>
<dbReference type="EMBL" id="BAAAEW010000042">
    <property type="protein sequence ID" value="GAA0764909.1"/>
    <property type="molecule type" value="Genomic_DNA"/>
</dbReference>
<sequence>MALDHEPGRVMPAGAITLGVEEELQVVGPDGGLAAHDVASGQRDFPEPLGSSCGEIHRCVLEMQTPVCGSPDEIVAALAVLRQTAAARARAQGQRVLAAALHPFSRWQAQALHEDPLHHPHYVHLLQEYGDIARSAMSFALHVHLGVGQPEWRMPVMNRLRHVLPELLALSASAPLFEGRDTGLQTWRHSLLGRYPRMGVPEVWASEADYWAHVRRLQAVGSVEQGHGLWEDLRIHHRYATLEVRVCDAVHGLDRVWLIVALLQAEVATLQAELAAGQCVPPLPRALIEDNKWRARRHGQQARLVDWHSEEPLPFAQGMARWLARLAPAAAALGFGRRLPLAMADALRQGTPADQQRRWLAETGGELPALVDRLVHETAQPLSRWLLAEPGGAA</sequence>
<dbReference type="SUPFAM" id="SSF55931">
    <property type="entry name" value="Glutamine synthetase/guanido kinase"/>
    <property type="match status" value="1"/>
</dbReference>
<organism evidence="5 6">
    <name type="scientific">Ideonella azotifigens</name>
    <dbReference type="NCBI Taxonomy" id="513160"/>
    <lineage>
        <taxon>Bacteria</taxon>
        <taxon>Pseudomonadati</taxon>
        <taxon>Pseudomonadota</taxon>
        <taxon>Betaproteobacteria</taxon>
        <taxon>Burkholderiales</taxon>
        <taxon>Sphaerotilaceae</taxon>
        <taxon>Ideonella</taxon>
    </lineage>
</organism>
<keyword evidence="3 4" id="KW-0067">ATP-binding</keyword>
<comment type="catalytic activity">
    <reaction evidence="4">
        <text>L-cysteine + L-glutamate + ATP = gamma-L-glutamyl-L-cysteine + ADP + phosphate + H(+)</text>
        <dbReference type="Rhea" id="RHEA:13285"/>
        <dbReference type="ChEBI" id="CHEBI:15378"/>
        <dbReference type="ChEBI" id="CHEBI:29985"/>
        <dbReference type="ChEBI" id="CHEBI:30616"/>
        <dbReference type="ChEBI" id="CHEBI:35235"/>
        <dbReference type="ChEBI" id="CHEBI:43474"/>
        <dbReference type="ChEBI" id="CHEBI:58173"/>
        <dbReference type="ChEBI" id="CHEBI:456216"/>
        <dbReference type="EC" id="6.3.2.2"/>
    </reaction>
</comment>
<dbReference type="Gene3D" id="3.30.590.20">
    <property type="match status" value="1"/>
</dbReference>
<comment type="function">
    <text evidence="4">ATP-dependent carboxylate-amine ligase which exhibits weak glutamate--cysteine ligase activity.</text>
</comment>
<evidence type="ECO:0000313" key="6">
    <source>
        <dbReference type="Proteomes" id="UP001500279"/>
    </source>
</evidence>
<dbReference type="PANTHER" id="PTHR36510">
    <property type="entry name" value="GLUTAMATE--CYSTEINE LIGASE 2-RELATED"/>
    <property type="match status" value="1"/>
</dbReference>
<protein>
    <recommendedName>
        <fullName evidence="4">Putative glutamate--cysteine ligase 2</fullName>
        <ecNumber evidence="4">6.3.2.2</ecNumber>
    </recommendedName>
    <alternativeName>
        <fullName evidence="4">Gamma-glutamylcysteine synthetase 2</fullName>
        <shortName evidence="4">GCS 2</shortName>
        <shortName evidence="4">Gamma-GCS 2</shortName>
    </alternativeName>
</protein>
<evidence type="ECO:0000313" key="5">
    <source>
        <dbReference type="EMBL" id="GAA0764909.1"/>
    </source>
</evidence>
<dbReference type="EC" id="6.3.2.2" evidence="4"/>
<name>A0ABN1KEZ8_9BURK</name>
<dbReference type="InterPro" id="IPR050141">
    <property type="entry name" value="GCL_type2/YbdK_subfam"/>
</dbReference>
<comment type="caution">
    <text evidence="5">The sequence shown here is derived from an EMBL/GenBank/DDBJ whole genome shotgun (WGS) entry which is preliminary data.</text>
</comment>
<dbReference type="Pfam" id="PF04107">
    <property type="entry name" value="GCS2"/>
    <property type="match status" value="1"/>
</dbReference>
<gene>
    <name evidence="5" type="ORF">GCM10009107_51590</name>
</gene>
<dbReference type="InterPro" id="IPR011793">
    <property type="entry name" value="YbdK"/>
</dbReference>
<proteinExistence type="inferred from homology"/>
<dbReference type="GO" id="GO:0016874">
    <property type="term" value="F:ligase activity"/>
    <property type="evidence" value="ECO:0007669"/>
    <property type="project" value="UniProtKB-KW"/>
</dbReference>
<accession>A0ABN1KEZ8</accession>
<reference evidence="5 6" key="1">
    <citation type="journal article" date="2019" name="Int. J. Syst. Evol. Microbiol.">
        <title>The Global Catalogue of Microorganisms (GCM) 10K type strain sequencing project: providing services to taxonomists for standard genome sequencing and annotation.</title>
        <authorList>
            <consortium name="The Broad Institute Genomics Platform"/>
            <consortium name="The Broad Institute Genome Sequencing Center for Infectious Disease"/>
            <person name="Wu L."/>
            <person name="Ma J."/>
        </authorList>
    </citation>
    <scope>NUCLEOTIDE SEQUENCE [LARGE SCALE GENOMIC DNA]</scope>
    <source>
        <strain evidence="5 6">JCM 15503</strain>
    </source>
</reference>
<keyword evidence="1 4" id="KW-0436">Ligase</keyword>
<evidence type="ECO:0000256" key="2">
    <source>
        <dbReference type="ARBA" id="ARBA00022741"/>
    </source>
</evidence>
<dbReference type="PANTHER" id="PTHR36510:SF1">
    <property type="entry name" value="GLUTAMATE--CYSTEINE LIGASE 2-RELATED"/>
    <property type="match status" value="1"/>
</dbReference>
<keyword evidence="2 4" id="KW-0547">Nucleotide-binding</keyword>
<dbReference type="InterPro" id="IPR006336">
    <property type="entry name" value="GCS2"/>
</dbReference>
<dbReference type="HAMAP" id="MF_01609">
    <property type="entry name" value="Glu_cys_ligase_2"/>
    <property type="match status" value="1"/>
</dbReference>
<dbReference type="Proteomes" id="UP001500279">
    <property type="component" value="Unassembled WGS sequence"/>
</dbReference>
<dbReference type="NCBIfam" id="TIGR02050">
    <property type="entry name" value="gshA_cyan_rel"/>
    <property type="match status" value="1"/>
</dbReference>